<protein>
    <recommendedName>
        <fullName evidence="3">Aminotransferase-like plant mobile domain-containing protein</fullName>
    </recommendedName>
</protein>
<evidence type="ECO:0000313" key="4">
    <source>
        <dbReference type="EMBL" id="MQM14308.1"/>
    </source>
</evidence>
<dbReference type="Pfam" id="PF10536">
    <property type="entry name" value="PMD"/>
    <property type="match status" value="1"/>
</dbReference>
<reference evidence="4" key="1">
    <citation type="submission" date="2017-07" db="EMBL/GenBank/DDBJ databases">
        <title>Taro Niue Genome Assembly and Annotation.</title>
        <authorList>
            <person name="Atibalentja N."/>
            <person name="Keating K."/>
            <person name="Fields C.J."/>
        </authorList>
    </citation>
    <scope>NUCLEOTIDE SEQUENCE</scope>
    <source>
        <strain evidence="4">Niue_2</strain>
        <tissue evidence="4">Leaf</tissue>
    </source>
</reference>
<dbReference type="EMBL" id="NMUH01006043">
    <property type="protein sequence ID" value="MQM14308.1"/>
    <property type="molecule type" value="Genomic_DNA"/>
</dbReference>
<evidence type="ECO:0000259" key="3">
    <source>
        <dbReference type="Pfam" id="PF10536"/>
    </source>
</evidence>
<comment type="caution">
    <text evidence="4">The sequence shown here is derived from an EMBL/GenBank/DDBJ whole genome shotgun (WGS) entry which is preliminary data.</text>
</comment>
<evidence type="ECO:0000313" key="5">
    <source>
        <dbReference type="Proteomes" id="UP000652761"/>
    </source>
</evidence>
<feature type="region of interest" description="Disordered" evidence="2">
    <location>
        <begin position="1"/>
        <end position="41"/>
    </location>
</feature>
<dbReference type="Proteomes" id="UP000652761">
    <property type="component" value="Unassembled WGS sequence"/>
</dbReference>
<evidence type="ECO:0000256" key="2">
    <source>
        <dbReference type="SAM" id="MobiDB-lite"/>
    </source>
</evidence>
<dbReference type="InterPro" id="IPR019557">
    <property type="entry name" value="AminoTfrase-like_pln_mobile"/>
</dbReference>
<feature type="compositionally biased region" description="Basic and acidic residues" evidence="2">
    <location>
        <begin position="657"/>
        <end position="673"/>
    </location>
</feature>
<proteinExistence type="predicted"/>
<dbReference type="AlphaFoldDB" id="A0A843X3K3"/>
<feature type="compositionally biased region" description="Low complexity" evidence="2">
    <location>
        <begin position="631"/>
        <end position="640"/>
    </location>
</feature>
<keyword evidence="5" id="KW-1185">Reference proteome</keyword>
<name>A0A843X3K3_COLES</name>
<dbReference type="InterPro" id="IPR044824">
    <property type="entry name" value="MAIN-like"/>
</dbReference>
<dbReference type="PANTHER" id="PTHR46033">
    <property type="entry name" value="PROTEIN MAIN-LIKE 2"/>
    <property type="match status" value="1"/>
</dbReference>
<gene>
    <name evidence="4" type="ORF">Taro_047238</name>
</gene>
<feature type="region of interest" description="Disordered" evidence="2">
    <location>
        <begin position="631"/>
        <end position="673"/>
    </location>
</feature>
<feature type="compositionally biased region" description="Basic residues" evidence="2">
    <location>
        <begin position="15"/>
        <end position="24"/>
    </location>
</feature>
<feature type="non-terminal residue" evidence="4">
    <location>
        <position position="1"/>
    </location>
</feature>
<sequence>MEGDGGGQGGDGGGRRRKKSIRRRQPGEGTSAVAPDLPPVVPMEEEIAPVVGDDDEPIGPKKSELRSRLGWAVVRAIYDGLPDFQRARLEGMGFGPFLRLEELAPDVALIQALKERWDPECHAFLFPWGHMVPTLEDVVRITGLRVDGQEVTGTTYASYQEPAERLLGLEVRGERSSLVQRTALQASLGVTSARRQTGEGQAEHMEQMTDDARAAMAEEEGEAADRDLRRFLTLVIGKLILGTRGDPVSCRCLPLLEDLSSVGNYAWGAALLAHLFDSLGTSSRVTGVAGFFPLLQVWAYYHLPSLGCGVARRRGAVPLLQRWWFCRDERSLRRQVTMIHDAMDTIPFGHVQWTLYVGEDDATQPWVERGRPYFGRDIWLHCYNTVVPLHHRLVVRTLGLHQAVVEFPTRQRLWERPGRSFRGIQQVTDWTVRVREQLDDWERRGKEVSSEAASDEDYYRAYARRYGAQVYRGTRRPGRIASLEGVLHSTIQQRDDLQAVVDQLRGELERAQQMVGGASSSREDPGRSVLEGQLAAAAARAEDALAQLREREQELRTTLARTTALETEMAELRLRPEAAEVARWRQEAEEAARLRAEAGDLRTQLGEERHRGELLRSEMRGLERALALVGRSRSVTSRSGIPSGSAGHYLTGSSGRRRNEEEERRRRERAPEG</sequence>
<feature type="domain" description="Aminotransferase-like plant mobile" evidence="3">
    <location>
        <begin position="104"/>
        <end position="462"/>
    </location>
</feature>
<dbReference type="GO" id="GO:0010073">
    <property type="term" value="P:meristem maintenance"/>
    <property type="evidence" value="ECO:0007669"/>
    <property type="project" value="InterPro"/>
</dbReference>
<feature type="compositionally biased region" description="Gly residues" evidence="2">
    <location>
        <begin position="1"/>
        <end position="12"/>
    </location>
</feature>
<feature type="coiled-coil region" evidence="1">
    <location>
        <begin position="487"/>
        <end position="565"/>
    </location>
</feature>
<accession>A0A843X3K3</accession>
<organism evidence="4 5">
    <name type="scientific">Colocasia esculenta</name>
    <name type="common">Wild taro</name>
    <name type="synonym">Arum esculentum</name>
    <dbReference type="NCBI Taxonomy" id="4460"/>
    <lineage>
        <taxon>Eukaryota</taxon>
        <taxon>Viridiplantae</taxon>
        <taxon>Streptophyta</taxon>
        <taxon>Embryophyta</taxon>
        <taxon>Tracheophyta</taxon>
        <taxon>Spermatophyta</taxon>
        <taxon>Magnoliopsida</taxon>
        <taxon>Liliopsida</taxon>
        <taxon>Araceae</taxon>
        <taxon>Aroideae</taxon>
        <taxon>Colocasieae</taxon>
        <taxon>Colocasia</taxon>
    </lineage>
</organism>
<dbReference type="PANTHER" id="PTHR46033:SF8">
    <property type="entry name" value="PROTEIN MAINTENANCE OF MERISTEMS-LIKE"/>
    <property type="match status" value="1"/>
</dbReference>
<evidence type="ECO:0000256" key="1">
    <source>
        <dbReference type="SAM" id="Coils"/>
    </source>
</evidence>
<keyword evidence="1" id="KW-0175">Coiled coil</keyword>